<dbReference type="GO" id="GO:0014002">
    <property type="term" value="P:astrocyte development"/>
    <property type="evidence" value="ECO:0007669"/>
    <property type="project" value="Ensembl"/>
</dbReference>
<dbReference type="GO" id="GO:0048661">
    <property type="term" value="P:positive regulation of smooth muscle cell proliferation"/>
    <property type="evidence" value="ECO:0007669"/>
    <property type="project" value="Ensembl"/>
</dbReference>
<evidence type="ECO:0000256" key="5">
    <source>
        <dbReference type="ARBA" id="ARBA00022475"/>
    </source>
</evidence>
<evidence type="ECO:0000256" key="19">
    <source>
        <dbReference type="ARBA" id="ARBA00023180"/>
    </source>
</evidence>
<keyword evidence="19" id="KW-0325">Glycoprotein</keyword>
<dbReference type="GO" id="GO:0005769">
    <property type="term" value="C:early endosome"/>
    <property type="evidence" value="ECO:0007669"/>
    <property type="project" value="UniProtKB-SubCell"/>
</dbReference>
<evidence type="ECO:0000256" key="4">
    <source>
        <dbReference type="ARBA" id="ARBA00009634"/>
    </source>
</evidence>
<dbReference type="InParanoid" id="A0A7N5P7V0"/>
<evidence type="ECO:0000259" key="25">
    <source>
        <dbReference type="PROSITE" id="PS50104"/>
    </source>
</evidence>
<organism evidence="26 27">
    <name type="scientific">Ailuropoda melanoleuca</name>
    <name type="common">Giant panda</name>
    <dbReference type="NCBI Taxonomy" id="9646"/>
    <lineage>
        <taxon>Eukaryota</taxon>
        <taxon>Metazoa</taxon>
        <taxon>Chordata</taxon>
        <taxon>Craniata</taxon>
        <taxon>Vertebrata</taxon>
        <taxon>Euteleostomi</taxon>
        <taxon>Mammalia</taxon>
        <taxon>Eutheria</taxon>
        <taxon>Laurasiatheria</taxon>
        <taxon>Carnivora</taxon>
        <taxon>Caniformia</taxon>
        <taxon>Ursidae</taxon>
        <taxon>Ailuropoda</taxon>
    </lineage>
</organism>
<keyword evidence="8 23" id="KW-0812">Transmembrane</keyword>
<dbReference type="InterPro" id="IPR003591">
    <property type="entry name" value="Leu-rich_rpt_typical-subtyp"/>
</dbReference>
<evidence type="ECO:0000313" key="27">
    <source>
        <dbReference type="Proteomes" id="UP000008912"/>
    </source>
</evidence>
<dbReference type="GO" id="GO:0004888">
    <property type="term" value="F:transmembrane signaling receptor activity"/>
    <property type="evidence" value="ECO:0007669"/>
    <property type="project" value="Ensembl"/>
</dbReference>
<keyword evidence="16 23" id="KW-0472">Membrane</keyword>
<evidence type="ECO:0000256" key="23">
    <source>
        <dbReference type="SAM" id="Phobius"/>
    </source>
</evidence>
<keyword evidence="18" id="KW-0675">Receptor</keyword>
<dbReference type="GO" id="GO:0023019">
    <property type="term" value="P:signal transduction involved in regulation of gene expression"/>
    <property type="evidence" value="ECO:0007669"/>
    <property type="project" value="Ensembl"/>
</dbReference>
<dbReference type="GO" id="GO:0032874">
    <property type="term" value="P:positive regulation of stress-activated MAPK cascade"/>
    <property type="evidence" value="ECO:0007669"/>
    <property type="project" value="Ensembl"/>
</dbReference>
<dbReference type="GO" id="GO:0032731">
    <property type="term" value="P:positive regulation of interleukin-1 beta production"/>
    <property type="evidence" value="ECO:0007669"/>
    <property type="project" value="Ensembl"/>
</dbReference>
<dbReference type="SMART" id="SM00255">
    <property type="entry name" value="TIR"/>
    <property type="match status" value="1"/>
</dbReference>
<dbReference type="SUPFAM" id="SSF52200">
    <property type="entry name" value="Toll/Interleukin receptor TIR domain"/>
    <property type="match status" value="1"/>
</dbReference>
<dbReference type="SMART" id="SM00365">
    <property type="entry name" value="LRR_SD22"/>
    <property type="match status" value="5"/>
</dbReference>
<keyword evidence="17" id="KW-1015">Disulfide bond</keyword>
<dbReference type="GO" id="GO:0014004">
    <property type="term" value="P:microglia differentiation"/>
    <property type="evidence" value="ECO:0007669"/>
    <property type="project" value="Ensembl"/>
</dbReference>
<evidence type="ECO:0000256" key="12">
    <source>
        <dbReference type="ARBA" id="ARBA00022843"/>
    </source>
</evidence>
<evidence type="ECO:0000256" key="11">
    <source>
        <dbReference type="ARBA" id="ARBA00022753"/>
    </source>
</evidence>
<dbReference type="PANTHER" id="PTHR24365">
    <property type="entry name" value="TOLL-LIKE RECEPTOR"/>
    <property type="match status" value="1"/>
</dbReference>
<dbReference type="GO" id="GO:0070374">
    <property type="term" value="P:positive regulation of ERK1 and ERK2 cascade"/>
    <property type="evidence" value="ECO:0007669"/>
    <property type="project" value="Ensembl"/>
</dbReference>
<dbReference type="GO" id="GO:0007249">
    <property type="term" value="P:canonical NF-kappaB signal transduction"/>
    <property type="evidence" value="ECO:0007669"/>
    <property type="project" value="Ensembl"/>
</dbReference>
<keyword evidence="15" id="KW-0520">NAD</keyword>
<dbReference type="GO" id="GO:0002730">
    <property type="term" value="P:regulation of dendritic cell cytokine production"/>
    <property type="evidence" value="ECO:0007669"/>
    <property type="project" value="Ensembl"/>
</dbReference>
<dbReference type="GO" id="GO:0051132">
    <property type="term" value="P:NK T cell activation"/>
    <property type="evidence" value="ECO:0007669"/>
    <property type="project" value="Ensembl"/>
</dbReference>
<evidence type="ECO:0000256" key="6">
    <source>
        <dbReference type="ARBA" id="ARBA00022588"/>
    </source>
</evidence>
<keyword evidence="12" id="KW-0832">Ubl conjugation</keyword>
<proteinExistence type="inferred from homology"/>
<keyword evidence="27" id="KW-1185">Reference proteome</keyword>
<dbReference type="GO" id="GO:0060907">
    <property type="term" value="P:positive regulation of macrophage cytokine production"/>
    <property type="evidence" value="ECO:0007669"/>
    <property type="project" value="Ensembl"/>
</dbReference>
<keyword evidence="9 24" id="KW-0732">Signal</keyword>
<accession>A0A7N5P7V0</accession>
<dbReference type="GO" id="GO:0120163">
    <property type="term" value="P:negative regulation of cold-induced thermogenesis"/>
    <property type="evidence" value="ECO:0007669"/>
    <property type="project" value="Ensembl"/>
</dbReference>
<dbReference type="GO" id="GO:0002755">
    <property type="term" value="P:MyD88-dependent toll-like receptor signaling pathway"/>
    <property type="evidence" value="ECO:0007669"/>
    <property type="project" value="Ensembl"/>
</dbReference>
<dbReference type="GO" id="GO:0032757">
    <property type="term" value="P:positive regulation of interleukin-8 production"/>
    <property type="evidence" value="ECO:0007669"/>
    <property type="project" value="Ensembl"/>
</dbReference>
<comment type="subcellular location">
    <subcellularLocation>
        <location evidence="1">Cell membrane</location>
        <topology evidence="1">Single-pass type I membrane protein</topology>
    </subcellularLocation>
    <subcellularLocation>
        <location evidence="3">Cell projection</location>
        <location evidence="3">Ruffle</location>
    </subcellularLocation>
    <subcellularLocation>
        <location evidence="2">Early endosome</location>
    </subcellularLocation>
</comment>
<sequence length="937" mass="106806">MKASFLLLLLGPLICRRFVLLLLTSSPVTGDINIRETKAQNAKVATLTSSCPERSSVVLNTVIVLGHPAGEREREGGSAPAATPAGGYSVSCFTEPLLDAENAKMMSPTRRAGMLIPAMAFLSFLRPESWEPCEQVVPNITYKCMELNLNKIPNNIPTSTKKLDLSFNPLRHLNSRSFSSFPELQVLDLSRCEIRIIEDDAYQGLNNLSILILTGNPIQELFPGAFSGLSNLQTLVVVETNVQSLEDFPIGHLKTLKELNVAHNLIHSFKLPEYFSNMPNLEYLDLSNNKIQNIYHKDLQVLRQMPLLNLSLDLSLNPLYFIQPGAFKEIKLHELTLRSNFNSTHVMKTCIQGLAGLKIHQLVLGEFKNERKLESFDKSLLEGLCDLTIEKFRIAYFDEFSKDTTDLFNCLGNVSTISLVHLFLNRPRYLPKNLRWQRLEMVKCGFEEFPTWGLDSLKEFVFTANKGVNTFTEMNPNSLEFLDLSRNGLSFKGCCSHSELGTTRLKHLDLSFNDIITMSSNFLGLEQLEYLDFQHSNLKQASDFSVFLSLRNLRYLDISYTHTQVVFQGIFDGLVSLQVLKMAGNSFQDNFLPNIFKDLTNLTILDLSKCQLERVSQIAFGSLPKLQLINMSHNNLLSLDTLPYEPLLSLQILDCSFNRIVASKERERQHFPSNLVSLNLTQNDFACVCEHQNFLQWVKDHRQLLVEVEEMVCAKPLDMQGMPVLSFRNATCQRSKTIITVSVFTVLMVSLVAVLVYKFYFHLMLLAGCKKYSKGESTYDAFVIYSSQDEDWVRNELVKNLEEGVPPFQLCLHYRDFIPGVAIAANIIQEGFHKSRKVIVVVSQHFIQSRWCIFEYEIAQTWQFLSSRAGIIFIVLQKVEKSLLRQQVELYRLLSRNTYLEWEDSVLGRHIFWRRLRKALLDGKPWSPEGAADAENS</sequence>
<evidence type="ECO:0000256" key="15">
    <source>
        <dbReference type="ARBA" id="ARBA00023027"/>
    </source>
</evidence>
<dbReference type="GO" id="GO:0034143">
    <property type="term" value="P:regulation of toll-like receptor 4 signaling pathway"/>
    <property type="evidence" value="ECO:0007669"/>
    <property type="project" value="Ensembl"/>
</dbReference>
<evidence type="ECO:0000256" key="10">
    <source>
        <dbReference type="ARBA" id="ARBA00022737"/>
    </source>
</evidence>
<dbReference type="GO" id="GO:0032689">
    <property type="term" value="P:negative regulation of type II interferon production"/>
    <property type="evidence" value="ECO:0007669"/>
    <property type="project" value="Ensembl"/>
</dbReference>
<dbReference type="GO" id="GO:0034142">
    <property type="term" value="P:toll-like receptor 4 signaling pathway"/>
    <property type="evidence" value="ECO:0007669"/>
    <property type="project" value="Ensembl"/>
</dbReference>
<dbReference type="GO" id="GO:0006909">
    <property type="term" value="P:phagocytosis"/>
    <property type="evidence" value="ECO:0007669"/>
    <property type="project" value="Ensembl"/>
</dbReference>
<dbReference type="GO" id="GO:0042116">
    <property type="term" value="P:macrophage activation"/>
    <property type="evidence" value="ECO:0007669"/>
    <property type="project" value="Ensembl"/>
</dbReference>
<dbReference type="GO" id="GO:0035666">
    <property type="term" value="P:TRIF-dependent toll-like receptor signaling pathway"/>
    <property type="evidence" value="ECO:0007669"/>
    <property type="project" value="Ensembl"/>
</dbReference>
<dbReference type="GO" id="GO:0070427">
    <property type="term" value="P:nucleotide-binding oligomerization domain containing 1 signaling pathway"/>
    <property type="evidence" value="ECO:0007669"/>
    <property type="project" value="Ensembl"/>
</dbReference>
<dbReference type="SMART" id="SM00369">
    <property type="entry name" value="LRR_TYP"/>
    <property type="match status" value="11"/>
</dbReference>
<dbReference type="GO" id="GO:0002322">
    <property type="term" value="P:B cell proliferation involved in immune response"/>
    <property type="evidence" value="ECO:0007669"/>
    <property type="project" value="Ensembl"/>
</dbReference>
<keyword evidence="13" id="KW-0391">Immunity</keyword>
<keyword evidence="10" id="KW-0677">Repeat</keyword>
<evidence type="ECO:0000256" key="9">
    <source>
        <dbReference type="ARBA" id="ARBA00022729"/>
    </source>
</evidence>
<protein>
    <recommendedName>
        <fullName evidence="22">Toll-like receptor 4</fullName>
    </recommendedName>
</protein>
<dbReference type="GO" id="GO:1904466">
    <property type="term" value="P:positive regulation of matrix metallopeptidase secretion"/>
    <property type="evidence" value="ECO:0007669"/>
    <property type="project" value="Ensembl"/>
</dbReference>
<dbReference type="GO" id="GO:0032727">
    <property type="term" value="P:positive regulation of interferon-alpha production"/>
    <property type="evidence" value="ECO:0007669"/>
    <property type="project" value="Ensembl"/>
</dbReference>
<comment type="similarity">
    <text evidence="4">Belongs to the Toll-like receptor family.</text>
</comment>
<feature type="transmembrane region" description="Helical" evidence="23">
    <location>
        <begin position="738"/>
        <end position="761"/>
    </location>
</feature>
<evidence type="ECO:0000256" key="13">
    <source>
        <dbReference type="ARBA" id="ARBA00022859"/>
    </source>
</evidence>
<dbReference type="InterPro" id="IPR000483">
    <property type="entry name" value="Cys-rich_flank_reg_C"/>
</dbReference>
<keyword evidence="7" id="KW-0433">Leucine-rich repeat</keyword>
<dbReference type="GO" id="GO:0070371">
    <property type="term" value="P:ERK1 and ERK2 cascade"/>
    <property type="evidence" value="ECO:0007669"/>
    <property type="project" value="Ensembl"/>
</dbReference>
<dbReference type="GO" id="GO:0045429">
    <property type="term" value="P:positive regulation of nitric oxide biosynthetic process"/>
    <property type="evidence" value="ECO:0007669"/>
    <property type="project" value="Ensembl"/>
</dbReference>
<dbReference type="GO" id="GO:0010572">
    <property type="term" value="P:positive regulation of platelet activation"/>
    <property type="evidence" value="ECO:0007669"/>
    <property type="project" value="Ensembl"/>
</dbReference>
<dbReference type="GO" id="GO:0070431">
    <property type="term" value="P:nucleotide-binding oligomerization domain containing 2 signaling pathway"/>
    <property type="evidence" value="ECO:0007669"/>
    <property type="project" value="Ensembl"/>
</dbReference>
<dbReference type="GO" id="GO:1900016">
    <property type="term" value="P:negative regulation of cytokine production involved in inflammatory response"/>
    <property type="evidence" value="ECO:0007669"/>
    <property type="project" value="Ensembl"/>
</dbReference>
<dbReference type="GO" id="GO:0050829">
    <property type="term" value="P:defense response to Gram-negative bacterium"/>
    <property type="evidence" value="ECO:0007669"/>
    <property type="project" value="Ensembl"/>
</dbReference>
<dbReference type="GO" id="GO:0050729">
    <property type="term" value="P:positive regulation of inflammatory response"/>
    <property type="evidence" value="ECO:0007669"/>
    <property type="project" value="Ensembl"/>
</dbReference>
<dbReference type="PROSITE" id="PS50104">
    <property type="entry name" value="TIR"/>
    <property type="match status" value="1"/>
</dbReference>
<reference evidence="26" key="2">
    <citation type="submission" date="2025-08" db="UniProtKB">
        <authorList>
            <consortium name="Ensembl"/>
        </authorList>
    </citation>
    <scope>IDENTIFICATION</scope>
</reference>
<dbReference type="GO" id="GO:0071260">
    <property type="term" value="P:cellular response to mechanical stimulus"/>
    <property type="evidence" value="ECO:0007669"/>
    <property type="project" value="Ensembl"/>
</dbReference>
<keyword evidence="20" id="KW-0395">Inflammatory response</keyword>
<dbReference type="GO" id="GO:0032733">
    <property type="term" value="P:positive regulation of interleukin-10 production"/>
    <property type="evidence" value="ECO:0007669"/>
    <property type="project" value="Ensembl"/>
</dbReference>
<dbReference type="GO" id="GO:0060729">
    <property type="term" value="P:intestinal epithelial structure maintenance"/>
    <property type="evidence" value="ECO:0007669"/>
    <property type="project" value="Ensembl"/>
</dbReference>
<reference evidence="26 27" key="1">
    <citation type="journal article" date="2010" name="Nature">
        <title>The sequence and de novo assembly of the giant panda genome.</title>
        <authorList>
            <person name="Li R."/>
            <person name="Fan W."/>
            <person name="Tian G."/>
            <person name="Zhu H."/>
            <person name="He L."/>
            <person name="Cai J."/>
            <person name="Huang Q."/>
            <person name="Cai Q."/>
            <person name="Li B."/>
            <person name="Bai Y."/>
            <person name="Zhang Z."/>
            <person name="Zhang Y."/>
            <person name="Wang W."/>
            <person name="Li J."/>
            <person name="Wei F."/>
            <person name="Li H."/>
            <person name="Jian M."/>
            <person name="Li J."/>
            <person name="Zhang Z."/>
            <person name="Nielsen R."/>
            <person name="Li D."/>
            <person name="Gu W."/>
            <person name="Yang Z."/>
            <person name="Xuan Z."/>
            <person name="Ryder O.A."/>
            <person name="Leung F.C."/>
            <person name="Zhou Y."/>
            <person name="Cao J."/>
            <person name="Sun X."/>
            <person name="Fu Y."/>
            <person name="Fang X."/>
            <person name="Guo X."/>
            <person name="Wang B."/>
            <person name="Hou R."/>
            <person name="Shen F."/>
            <person name="Mu B."/>
            <person name="Ni P."/>
            <person name="Lin R."/>
            <person name="Qian W."/>
            <person name="Wang G."/>
            <person name="Yu C."/>
            <person name="Nie W."/>
            <person name="Wang J."/>
            <person name="Wu Z."/>
            <person name="Liang H."/>
            <person name="Min J."/>
            <person name="Wu Q."/>
            <person name="Cheng S."/>
            <person name="Ruan J."/>
            <person name="Wang M."/>
            <person name="Shi Z."/>
            <person name="Wen M."/>
            <person name="Liu B."/>
            <person name="Ren X."/>
            <person name="Zheng H."/>
            <person name="Dong D."/>
            <person name="Cook K."/>
            <person name="Shan G."/>
            <person name="Zhang H."/>
            <person name="Kosiol C."/>
            <person name="Xie X."/>
            <person name="Lu Z."/>
            <person name="Zheng H."/>
            <person name="Li Y."/>
            <person name="Steiner C.C."/>
            <person name="Lam T.T."/>
            <person name="Lin S."/>
            <person name="Zhang Q."/>
            <person name="Li G."/>
            <person name="Tian J."/>
            <person name="Gong T."/>
            <person name="Liu H."/>
            <person name="Zhang D."/>
            <person name="Fang L."/>
            <person name="Ye C."/>
            <person name="Zhang J."/>
            <person name="Hu W."/>
            <person name="Xu A."/>
            <person name="Ren Y."/>
            <person name="Zhang G."/>
            <person name="Bruford M.W."/>
            <person name="Li Q."/>
            <person name="Ma L."/>
            <person name="Guo Y."/>
            <person name="An N."/>
            <person name="Hu Y."/>
            <person name="Zheng Y."/>
            <person name="Shi Y."/>
            <person name="Li Z."/>
            <person name="Liu Q."/>
            <person name="Chen Y."/>
            <person name="Zhao J."/>
            <person name="Qu N."/>
            <person name="Zhao S."/>
            <person name="Tian F."/>
            <person name="Wang X."/>
            <person name="Wang H."/>
            <person name="Xu L."/>
            <person name="Liu X."/>
            <person name="Vinar T."/>
            <person name="Wang Y."/>
            <person name="Lam T.W."/>
            <person name="Yiu S.M."/>
            <person name="Liu S."/>
            <person name="Zhang H."/>
            <person name="Li D."/>
            <person name="Huang Y."/>
            <person name="Wang X."/>
            <person name="Yang G."/>
            <person name="Jiang Z."/>
            <person name="Wang J."/>
            <person name="Qin N."/>
            <person name="Li L."/>
            <person name="Li J."/>
            <person name="Bolund L."/>
            <person name="Kristiansen K."/>
            <person name="Wong G.K."/>
            <person name="Olson M."/>
            <person name="Zhang X."/>
            <person name="Li S."/>
            <person name="Yang H."/>
            <person name="Wang J."/>
            <person name="Wang J."/>
        </authorList>
    </citation>
    <scope>NUCLEOTIDE SEQUENCE [LARGE SCALE GENOMIC DNA]</scope>
</reference>
<name>A0A7N5P7V0_AILME</name>
<dbReference type="GO" id="GO:0046330">
    <property type="term" value="P:positive regulation of JNK cascade"/>
    <property type="evidence" value="ECO:0007669"/>
    <property type="project" value="Ensembl"/>
</dbReference>
<dbReference type="InterPro" id="IPR000157">
    <property type="entry name" value="TIR_dom"/>
</dbReference>
<dbReference type="InterPro" id="IPR001611">
    <property type="entry name" value="Leu-rich_rpt"/>
</dbReference>
<dbReference type="GO" id="GO:1900017">
    <property type="term" value="P:positive regulation of cytokine production involved in inflammatory response"/>
    <property type="evidence" value="ECO:0007669"/>
    <property type="project" value="Ensembl"/>
</dbReference>
<keyword evidence="5" id="KW-1003">Cell membrane</keyword>
<dbReference type="GO" id="GO:0140052">
    <property type="term" value="P:cellular response to oxidised low-density lipoprotein particle stimulus"/>
    <property type="evidence" value="ECO:0007669"/>
    <property type="project" value="Ensembl"/>
</dbReference>
<evidence type="ECO:0000256" key="18">
    <source>
        <dbReference type="ARBA" id="ARBA00023170"/>
    </source>
</evidence>
<dbReference type="Pfam" id="PF13855">
    <property type="entry name" value="LRR_8"/>
    <property type="match status" value="3"/>
</dbReference>
<dbReference type="GO" id="GO:0006809">
    <property type="term" value="P:nitric oxide biosynthetic process"/>
    <property type="evidence" value="ECO:0007669"/>
    <property type="project" value="Ensembl"/>
</dbReference>
<dbReference type="GO" id="GO:0032720">
    <property type="term" value="P:negative regulation of tumor necrosis factor production"/>
    <property type="evidence" value="ECO:0007669"/>
    <property type="project" value="Ensembl"/>
</dbReference>
<dbReference type="GO" id="GO:0043123">
    <property type="term" value="P:positive regulation of canonical NF-kappaB signal transduction"/>
    <property type="evidence" value="ECO:0007669"/>
    <property type="project" value="Ensembl"/>
</dbReference>
<dbReference type="GO" id="GO:0032497">
    <property type="term" value="P:detection of lipopolysaccharide"/>
    <property type="evidence" value="ECO:0007669"/>
    <property type="project" value="Ensembl"/>
</dbReference>
<evidence type="ECO:0000256" key="8">
    <source>
        <dbReference type="ARBA" id="ARBA00022692"/>
    </source>
</evidence>
<evidence type="ECO:0000256" key="21">
    <source>
        <dbReference type="ARBA" id="ARBA00023273"/>
    </source>
</evidence>
<keyword evidence="6" id="KW-0399">Innate immunity</keyword>
<dbReference type="GO" id="GO:0043032">
    <property type="term" value="P:positive regulation of macrophage activation"/>
    <property type="evidence" value="ECO:0007669"/>
    <property type="project" value="Ensembl"/>
</dbReference>
<dbReference type="GO" id="GO:0051403">
    <property type="term" value="P:stress-activated MAPK cascade"/>
    <property type="evidence" value="ECO:0007669"/>
    <property type="project" value="Ensembl"/>
</dbReference>
<dbReference type="GO" id="GO:1904646">
    <property type="term" value="P:cellular response to amyloid-beta"/>
    <property type="evidence" value="ECO:0007669"/>
    <property type="project" value="Ensembl"/>
</dbReference>
<evidence type="ECO:0000256" key="24">
    <source>
        <dbReference type="SAM" id="SignalP"/>
    </source>
</evidence>
<gene>
    <name evidence="26" type="primary">TLR4</name>
</gene>
<evidence type="ECO:0000313" key="26">
    <source>
        <dbReference type="Ensembl" id="ENSAMEP00000036316.1"/>
    </source>
</evidence>
<evidence type="ECO:0000256" key="14">
    <source>
        <dbReference type="ARBA" id="ARBA00022989"/>
    </source>
</evidence>
<dbReference type="GO" id="GO:0070434">
    <property type="term" value="P:positive regulation of nucleotide-binding oligomerization domain containing 2 signaling pathway"/>
    <property type="evidence" value="ECO:0007669"/>
    <property type="project" value="Ensembl"/>
</dbReference>
<dbReference type="GO" id="GO:0003422">
    <property type="term" value="P:growth plate cartilage morphogenesis"/>
    <property type="evidence" value="ECO:0007669"/>
    <property type="project" value="Ensembl"/>
</dbReference>
<dbReference type="GO" id="GO:0010467">
    <property type="term" value="P:gene expression"/>
    <property type="evidence" value="ECO:0007669"/>
    <property type="project" value="Ensembl"/>
</dbReference>
<dbReference type="AlphaFoldDB" id="A0A7N5P7V0"/>
<reference evidence="26" key="3">
    <citation type="submission" date="2025-09" db="UniProtKB">
        <authorList>
            <consortium name="Ensembl"/>
        </authorList>
    </citation>
    <scope>IDENTIFICATION</scope>
</reference>
<dbReference type="GO" id="GO:2001238">
    <property type="term" value="P:positive regulation of extrinsic apoptotic signaling pathway"/>
    <property type="evidence" value="ECO:0007669"/>
    <property type="project" value="Ensembl"/>
</dbReference>
<dbReference type="GO" id="GO:0036120">
    <property type="term" value="P:cellular response to platelet-derived growth factor stimulus"/>
    <property type="evidence" value="ECO:0007669"/>
    <property type="project" value="Ensembl"/>
</dbReference>
<dbReference type="Ensembl" id="ENSAMET00000030939.1">
    <property type="protein sequence ID" value="ENSAMEP00000036316.1"/>
    <property type="gene ID" value="ENSAMEG00000031378.1"/>
</dbReference>
<evidence type="ECO:0000256" key="7">
    <source>
        <dbReference type="ARBA" id="ARBA00022614"/>
    </source>
</evidence>
<dbReference type="GO" id="GO:0001530">
    <property type="term" value="F:lipopolysaccharide binding"/>
    <property type="evidence" value="ECO:0007669"/>
    <property type="project" value="Ensembl"/>
</dbReference>
<dbReference type="GO" id="GO:0032755">
    <property type="term" value="P:positive regulation of interleukin-6 production"/>
    <property type="evidence" value="ECO:0007669"/>
    <property type="project" value="Ensembl"/>
</dbReference>
<feature type="domain" description="TIR" evidence="25">
    <location>
        <begin position="777"/>
        <end position="920"/>
    </location>
</feature>
<dbReference type="GO" id="GO:0014911">
    <property type="term" value="P:positive regulation of smooth muscle cell migration"/>
    <property type="evidence" value="ECO:0007669"/>
    <property type="project" value="Ensembl"/>
</dbReference>
<dbReference type="GO" id="GO:0048471">
    <property type="term" value="C:perinuclear region of cytoplasm"/>
    <property type="evidence" value="ECO:0007669"/>
    <property type="project" value="Ensembl"/>
</dbReference>
<dbReference type="GO" id="GO:0002246">
    <property type="term" value="P:wound healing involved in inflammatory response"/>
    <property type="evidence" value="ECO:0007669"/>
    <property type="project" value="Ensembl"/>
</dbReference>
<dbReference type="InterPro" id="IPR035897">
    <property type="entry name" value="Toll_tir_struct_dom_sf"/>
</dbReference>
<dbReference type="GO" id="GO:0045342">
    <property type="term" value="P:MHC class II biosynthetic process"/>
    <property type="evidence" value="ECO:0007669"/>
    <property type="project" value="Ensembl"/>
</dbReference>
<dbReference type="GO" id="GO:0001891">
    <property type="term" value="C:phagocytic cup"/>
    <property type="evidence" value="ECO:0007669"/>
    <property type="project" value="Ensembl"/>
</dbReference>
<evidence type="ECO:0000256" key="16">
    <source>
        <dbReference type="ARBA" id="ARBA00023136"/>
    </source>
</evidence>
<dbReference type="GO" id="GO:0071346">
    <property type="term" value="P:cellular response to type II interferon"/>
    <property type="evidence" value="ECO:0007669"/>
    <property type="project" value="Ensembl"/>
</dbReference>
<dbReference type="GeneTree" id="ENSGT00940000160778"/>
<dbReference type="GO" id="GO:1900227">
    <property type="term" value="P:positive regulation of NLRP3 inflammasome complex assembly"/>
    <property type="evidence" value="ECO:0007669"/>
    <property type="project" value="Ensembl"/>
</dbReference>
<evidence type="ECO:0000256" key="17">
    <source>
        <dbReference type="ARBA" id="ARBA00023157"/>
    </source>
</evidence>
<keyword evidence="21" id="KW-0966">Cell projection</keyword>
<dbReference type="GO" id="GO:0032700">
    <property type="term" value="P:negative regulation of interleukin-17 production"/>
    <property type="evidence" value="ECO:0007669"/>
    <property type="project" value="Ensembl"/>
</dbReference>
<dbReference type="PROSITE" id="PS51450">
    <property type="entry name" value="LRR"/>
    <property type="match status" value="2"/>
</dbReference>
<dbReference type="GO" id="GO:0001875">
    <property type="term" value="F:lipopolysaccharide immune receptor activity"/>
    <property type="evidence" value="ECO:0007669"/>
    <property type="project" value="Ensembl"/>
</dbReference>
<dbReference type="Gene3D" id="3.40.50.10140">
    <property type="entry name" value="Toll/interleukin-1 receptor homology (TIR) domain"/>
    <property type="match status" value="1"/>
</dbReference>
<dbReference type="GO" id="GO:0009897">
    <property type="term" value="C:external side of plasma membrane"/>
    <property type="evidence" value="ECO:0007669"/>
    <property type="project" value="Ensembl"/>
</dbReference>
<dbReference type="GO" id="GO:1903428">
    <property type="term" value="P:positive regulation of reactive oxygen species biosynthetic process"/>
    <property type="evidence" value="ECO:0007669"/>
    <property type="project" value="Ensembl"/>
</dbReference>
<dbReference type="GO" id="GO:0005102">
    <property type="term" value="F:signaling receptor binding"/>
    <property type="evidence" value="ECO:0007669"/>
    <property type="project" value="Ensembl"/>
</dbReference>
<dbReference type="GO" id="GO:0070430">
    <property type="term" value="P:positive regulation of nucleotide-binding oligomerization domain containing 1 signaling pathway"/>
    <property type="evidence" value="ECO:0007669"/>
    <property type="project" value="Ensembl"/>
</dbReference>
<dbReference type="GO" id="GO:0071223">
    <property type="term" value="P:cellular response to lipoteichoic acid"/>
    <property type="evidence" value="ECO:0007669"/>
    <property type="project" value="Ensembl"/>
</dbReference>
<dbReference type="PANTHER" id="PTHR24365:SF521">
    <property type="entry name" value="TOLL-LIKE RECEPTOR 4"/>
    <property type="match status" value="1"/>
</dbReference>
<dbReference type="GO" id="GO:0032715">
    <property type="term" value="P:negative regulation of interleukin-6 production"/>
    <property type="evidence" value="ECO:0007669"/>
    <property type="project" value="Ensembl"/>
</dbReference>
<evidence type="ECO:0000256" key="1">
    <source>
        <dbReference type="ARBA" id="ARBA00004251"/>
    </source>
</evidence>
<dbReference type="GO" id="GO:0002537">
    <property type="term" value="P:nitric oxide production involved in inflammatory response"/>
    <property type="evidence" value="ECO:0007669"/>
    <property type="project" value="Ensembl"/>
</dbReference>
<dbReference type="GO" id="GO:0046982">
    <property type="term" value="F:protein heterodimerization activity"/>
    <property type="evidence" value="ECO:0007669"/>
    <property type="project" value="Ensembl"/>
</dbReference>
<dbReference type="GO" id="GO:0032707">
    <property type="term" value="P:negative regulation of interleukin-23 production"/>
    <property type="evidence" value="ECO:0007669"/>
    <property type="project" value="Ensembl"/>
</dbReference>
<dbReference type="GO" id="GO:0046696">
    <property type="term" value="C:lipopolysaccharide receptor complex"/>
    <property type="evidence" value="ECO:0007669"/>
    <property type="project" value="Ensembl"/>
</dbReference>
<dbReference type="Proteomes" id="UP000008912">
    <property type="component" value="Unassembled WGS sequence"/>
</dbReference>
<evidence type="ECO:0000256" key="22">
    <source>
        <dbReference type="ARBA" id="ARBA00040109"/>
    </source>
</evidence>
<evidence type="ECO:0000256" key="2">
    <source>
        <dbReference type="ARBA" id="ARBA00004412"/>
    </source>
</evidence>
<dbReference type="GO" id="GO:0045348">
    <property type="term" value="P:positive regulation of MHC class II biosynthetic process"/>
    <property type="evidence" value="ECO:0007669"/>
    <property type="project" value="Ensembl"/>
</dbReference>
<dbReference type="FunFam" id="3.40.50.10140:FF:000006">
    <property type="entry name" value="Toll-like receptor 4"/>
    <property type="match status" value="1"/>
</dbReference>
<dbReference type="GO" id="GO:0045944">
    <property type="term" value="P:positive regulation of transcription by RNA polymerase II"/>
    <property type="evidence" value="ECO:0007669"/>
    <property type="project" value="Ensembl"/>
</dbReference>
<keyword evidence="14 23" id="KW-1133">Transmembrane helix</keyword>
<dbReference type="InterPro" id="IPR032675">
    <property type="entry name" value="LRR_dom_sf"/>
</dbReference>
<dbReference type="GO" id="GO:0032728">
    <property type="term" value="P:positive regulation of interferon-beta production"/>
    <property type="evidence" value="ECO:0007669"/>
    <property type="project" value="Ensembl"/>
</dbReference>
<dbReference type="GO" id="GO:2000343">
    <property type="term" value="P:positive regulation of chemokine (C-X-C motif) ligand 2 production"/>
    <property type="evidence" value="ECO:0007669"/>
    <property type="project" value="Ensembl"/>
</dbReference>
<dbReference type="GO" id="GO:0032760">
    <property type="term" value="P:positive regulation of tumor necrosis factor production"/>
    <property type="evidence" value="ECO:0007669"/>
    <property type="project" value="Ensembl"/>
</dbReference>
<dbReference type="GO" id="GO:0001726">
    <property type="term" value="C:ruffle"/>
    <property type="evidence" value="ECO:0007669"/>
    <property type="project" value="UniProtKB-SubCell"/>
</dbReference>
<dbReference type="GO" id="GO:0007254">
    <property type="term" value="P:JNK cascade"/>
    <property type="evidence" value="ECO:0007669"/>
    <property type="project" value="Ensembl"/>
</dbReference>
<feature type="chain" id="PRO_5031554867" description="Toll-like receptor 4" evidence="24">
    <location>
        <begin position="31"/>
        <end position="937"/>
    </location>
</feature>
<keyword evidence="11" id="KW-0967">Endosome</keyword>
<dbReference type="GO" id="GO:0032735">
    <property type="term" value="P:positive regulation of interleukin-12 production"/>
    <property type="evidence" value="ECO:0007669"/>
    <property type="project" value="Ensembl"/>
</dbReference>
<dbReference type="SMART" id="SM00082">
    <property type="entry name" value="LRRCT"/>
    <property type="match status" value="1"/>
</dbReference>
<dbReference type="GO" id="GO:0042802">
    <property type="term" value="F:identical protein binding"/>
    <property type="evidence" value="ECO:0007669"/>
    <property type="project" value="Ensembl"/>
</dbReference>
<dbReference type="SUPFAM" id="SSF52058">
    <property type="entry name" value="L domain-like"/>
    <property type="match status" value="1"/>
</dbReference>
<evidence type="ECO:0000256" key="20">
    <source>
        <dbReference type="ARBA" id="ARBA00023198"/>
    </source>
</evidence>
<dbReference type="GO" id="GO:0070373">
    <property type="term" value="P:negative regulation of ERK1 and ERK2 cascade"/>
    <property type="evidence" value="ECO:0007669"/>
    <property type="project" value="Ensembl"/>
</dbReference>
<dbReference type="Pfam" id="PF01582">
    <property type="entry name" value="TIR"/>
    <property type="match status" value="1"/>
</dbReference>
<dbReference type="Gene3D" id="3.80.10.10">
    <property type="entry name" value="Ribonuclease Inhibitor"/>
    <property type="match status" value="1"/>
</dbReference>
<dbReference type="FunFam" id="3.80.10.10:FF:000195">
    <property type="entry name" value="Toll-like receptor 4"/>
    <property type="match status" value="1"/>
</dbReference>
<dbReference type="GO" id="GO:0030890">
    <property type="term" value="P:positive regulation of B cell proliferation"/>
    <property type="evidence" value="ECO:0007669"/>
    <property type="project" value="Ensembl"/>
</dbReference>
<evidence type="ECO:0000256" key="3">
    <source>
        <dbReference type="ARBA" id="ARBA00004466"/>
    </source>
</evidence>
<dbReference type="SUPFAM" id="SSF52047">
    <property type="entry name" value="RNI-like"/>
    <property type="match status" value="1"/>
</dbReference>
<feature type="signal peptide" evidence="24">
    <location>
        <begin position="1"/>
        <end position="30"/>
    </location>
</feature>
<dbReference type="GO" id="GO:0010008">
    <property type="term" value="C:endosome membrane"/>
    <property type="evidence" value="ECO:0007669"/>
    <property type="project" value="Ensembl"/>
</dbReference>
<dbReference type="GO" id="GO:1903974">
    <property type="term" value="P:positive regulation of cellular response to macrophage colony-stimulating factor stimulus"/>
    <property type="evidence" value="ECO:0007669"/>
    <property type="project" value="Ensembl"/>
</dbReference>
<dbReference type="GO" id="GO:0032729">
    <property type="term" value="P:positive regulation of type II interferon production"/>
    <property type="evidence" value="ECO:0007669"/>
    <property type="project" value="Ensembl"/>
</dbReference>